<comment type="similarity">
    <text evidence="1">Belongs to the peptidase C56 family.</text>
</comment>
<dbReference type="InterPro" id="IPR029062">
    <property type="entry name" value="Class_I_gatase-like"/>
</dbReference>
<dbReference type="InterPro" id="IPR026041">
    <property type="entry name" value="ElbB"/>
</dbReference>
<comment type="catalytic activity">
    <reaction evidence="1">
        <text>glyoxal + H2O = glycolate + H(+)</text>
        <dbReference type="Rhea" id="RHEA:51672"/>
        <dbReference type="ChEBI" id="CHEBI:15377"/>
        <dbReference type="ChEBI" id="CHEBI:15378"/>
        <dbReference type="ChEBI" id="CHEBI:29805"/>
        <dbReference type="ChEBI" id="CHEBI:34779"/>
    </reaction>
</comment>
<dbReference type="GO" id="GO:0016829">
    <property type="term" value="F:lyase activity"/>
    <property type="evidence" value="ECO:0007669"/>
    <property type="project" value="UniProtKB-UniRule"/>
</dbReference>
<dbReference type="EMBL" id="FOLO01000050">
    <property type="protein sequence ID" value="SFD34738.1"/>
    <property type="molecule type" value="Genomic_DNA"/>
</dbReference>
<organism evidence="2 3">
    <name type="scientific">Pseudoalteromonas denitrificans DSM 6059</name>
    <dbReference type="NCBI Taxonomy" id="1123010"/>
    <lineage>
        <taxon>Bacteria</taxon>
        <taxon>Pseudomonadati</taxon>
        <taxon>Pseudomonadota</taxon>
        <taxon>Gammaproteobacteria</taxon>
        <taxon>Alteromonadales</taxon>
        <taxon>Pseudoalteromonadaceae</taxon>
        <taxon>Pseudoalteromonas</taxon>
    </lineage>
</organism>
<dbReference type="AlphaFoldDB" id="A0A1I1RR34"/>
<dbReference type="Proteomes" id="UP000198862">
    <property type="component" value="Unassembled WGS sequence"/>
</dbReference>
<dbReference type="Gene3D" id="3.40.50.880">
    <property type="match status" value="1"/>
</dbReference>
<evidence type="ECO:0000313" key="2">
    <source>
        <dbReference type="EMBL" id="SFD34738.1"/>
    </source>
</evidence>
<accession>A0A1I1RR34</accession>
<gene>
    <name evidence="2" type="ORF">SAMN02745724_04269</name>
</gene>
<dbReference type="PANTHER" id="PTHR10224:SF12">
    <property type="entry name" value="GLYOXALASE ELBB"/>
    <property type="match status" value="1"/>
</dbReference>
<dbReference type="CDD" id="cd03133">
    <property type="entry name" value="GATase1_ES1"/>
    <property type="match status" value="1"/>
</dbReference>
<dbReference type="NCBIfam" id="NF008747">
    <property type="entry name" value="PRK11780.1"/>
    <property type="match status" value="1"/>
</dbReference>
<sequence length="217" mass="23030">MKKIAIILSGSGVFDGTEITESILTLLHVAKAGAQYQCFAPNIDQLHTINHLTGEEMQPNRNVLVESARIARGEIKEIKELNVEDFDALILPGGFGAAKNLSDFATKGPKANMNPDILSICKSFAVSKKPAGYICISPALIPIVYGADSIATIGHDPDTASAIESLGGKHVQCNAKNIVIDEVNKVVSTPAYMVATDILEVDTGISKLIKAVINLCS</sequence>
<dbReference type="PANTHER" id="PTHR10224">
    <property type="entry name" value="ES1 PROTEIN HOMOLOG, MITOCHONDRIAL"/>
    <property type="match status" value="1"/>
</dbReference>
<evidence type="ECO:0000256" key="1">
    <source>
        <dbReference type="PIRNR" id="PIRNR006320"/>
    </source>
</evidence>
<keyword evidence="1" id="KW-0456">Lyase</keyword>
<evidence type="ECO:0000313" key="3">
    <source>
        <dbReference type="Proteomes" id="UP000198862"/>
    </source>
</evidence>
<comment type="function">
    <text evidence="1">Displays glyoxalase activity, catalyzing the conversion of glyoxal to glycolate.</text>
</comment>
<name>A0A1I1RR34_9GAMM</name>
<dbReference type="OrthoDB" id="5605062at2"/>
<protein>
    <recommendedName>
        <fullName evidence="1">Glyoxalase</fullName>
    </recommendedName>
</protein>
<dbReference type="SUPFAM" id="SSF52317">
    <property type="entry name" value="Class I glutamine amidotransferase-like"/>
    <property type="match status" value="1"/>
</dbReference>
<reference evidence="2 3" key="1">
    <citation type="submission" date="2016-10" db="EMBL/GenBank/DDBJ databases">
        <authorList>
            <person name="de Groot N.N."/>
        </authorList>
    </citation>
    <scope>NUCLEOTIDE SEQUENCE [LARGE SCALE GENOMIC DNA]</scope>
    <source>
        <strain evidence="2 3">DSM 6059</strain>
    </source>
</reference>
<proteinExistence type="inferred from homology"/>
<dbReference type="PIRSF" id="PIRSF006320">
    <property type="entry name" value="Elb2"/>
    <property type="match status" value="1"/>
</dbReference>
<keyword evidence="3" id="KW-1185">Reference proteome</keyword>
<dbReference type="RefSeq" id="WP_091989494.1">
    <property type="nucleotide sequence ID" value="NZ_FOLO01000050.1"/>
</dbReference>